<evidence type="ECO:0000256" key="1">
    <source>
        <dbReference type="SAM" id="MobiDB-lite"/>
    </source>
</evidence>
<organism evidence="2 3">
    <name type="scientific">Vreelandella boliviensis LC1</name>
    <dbReference type="NCBI Taxonomy" id="1072583"/>
    <lineage>
        <taxon>Bacteria</taxon>
        <taxon>Pseudomonadati</taxon>
        <taxon>Pseudomonadota</taxon>
        <taxon>Gammaproteobacteria</taxon>
        <taxon>Oceanospirillales</taxon>
        <taxon>Halomonadaceae</taxon>
        <taxon>Vreelandella</taxon>
    </lineage>
</organism>
<reference evidence="2 3" key="1">
    <citation type="submission" date="2011-10" db="EMBL/GenBank/DDBJ databases">
        <authorList>
            <person name="Quillaguamn J."/>
            <person name="Guzmn D."/>
            <person name="Balderrama-Subieta A."/>
            <person name="Cardona-Ortuo C."/>
            <person name="Guevara-Martnez M."/>
            <person name="Callisaya-Quispe N."/>
        </authorList>
    </citation>
    <scope>NUCLEOTIDE SEQUENCE [LARGE SCALE GENOMIC DNA]</scope>
    <source>
        <strain evidence="2 3">LC1</strain>
    </source>
</reference>
<dbReference type="Proteomes" id="UP000005756">
    <property type="component" value="Unassembled WGS sequence"/>
</dbReference>
<gene>
    <name evidence="2" type="ORF">KUC_1166</name>
</gene>
<evidence type="ECO:0000313" key="2">
    <source>
        <dbReference type="EMBL" id="EHJ94208.1"/>
    </source>
</evidence>
<accession>A0A7U9C2Z5</accession>
<sequence length="138" mass="15276">MPRCARNDTQSNPLDCRAALAMTPPRSPRFARDDMWRVLAVARACHGEELATKQSHARGGCSPRDCRAALAMTPKATPRLLRSEKPAWSEVCYLTLTCGFLAFYVRMHSSRRNAHDSDALGTVTFPTSSSRSTLNKHA</sequence>
<protein>
    <submittedName>
        <fullName evidence="2">Uncharacterized protein</fullName>
    </submittedName>
</protein>
<dbReference type="AlphaFoldDB" id="A0A7U9C2Z5"/>
<feature type="region of interest" description="Disordered" evidence="1">
    <location>
        <begin position="115"/>
        <end position="138"/>
    </location>
</feature>
<proteinExistence type="predicted"/>
<feature type="compositionally biased region" description="Polar residues" evidence="1">
    <location>
        <begin position="124"/>
        <end position="138"/>
    </location>
</feature>
<dbReference type="EMBL" id="JH393257">
    <property type="protein sequence ID" value="EHJ94208.1"/>
    <property type="molecule type" value="Genomic_DNA"/>
</dbReference>
<name>A0A7U9C2Z5_9GAMM</name>
<evidence type="ECO:0000313" key="3">
    <source>
        <dbReference type="Proteomes" id="UP000005756"/>
    </source>
</evidence>